<sequence>MSAAARAWEKHAGRDSGTFEPLKGNVAQKNESASKFVNDVLSHPGTVKRELSRGGVEYRLPSGQGIRYNADGSFSGFLDPRRYGK</sequence>
<keyword evidence="3" id="KW-1185">Reference proteome</keyword>
<name>A0ABS7RWG3_9ENTR</name>
<evidence type="ECO:0000313" key="3">
    <source>
        <dbReference type="Proteomes" id="UP000706580"/>
    </source>
</evidence>
<dbReference type="RefSeq" id="WP_223074640.1">
    <property type="nucleotide sequence ID" value="NZ_JADMNK010000004.1"/>
</dbReference>
<accession>A0ABS7RWG3</accession>
<comment type="caution">
    <text evidence="2">The sequence shown here is derived from an EMBL/GenBank/DDBJ whole genome shotgun (WGS) entry which is preliminary data.</text>
</comment>
<feature type="region of interest" description="Disordered" evidence="1">
    <location>
        <begin position="1"/>
        <end position="26"/>
    </location>
</feature>
<proteinExistence type="predicted"/>
<dbReference type="EMBL" id="JADMNK010000004">
    <property type="protein sequence ID" value="MBZ0058223.1"/>
    <property type="molecule type" value="Genomic_DNA"/>
</dbReference>
<organism evidence="2 3">
    <name type="scientific">Leclercia barmai</name>
    <dbReference type="NCBI Taxonomy" id="2785629"/>
    <lineage>
        <taxon>Bacteria</taxon>
        <taxon>Pseudomonadati</taxon>
        <taxon>Pseudomonadota</taxon>
        <taxon>Gammaproteobacteria</taxon>
        <taxon>Enterobacterales</taxon>
        <taxon>Enterobacteriaceae</taxon>
        <taxon>Leclercia</taxon>
    </lineage>
</organism>
<evidence type="ECO:0000256" key="1">
    <source>
        <dbReference type="SAM" id="MobiDB-lite"/>
    </source>
</evidence>
<dbReference type="Proteomes" id="UP000706580">
    <property type="component" value="Unassembled WGS sequence"/>
</dbReference>
<evidence type="ECO:0000313" key="2">
    <source>
        <dbReference type="EMBL" id="MBZ0058223.1"/>
    </source>
</evidence>
<protein>
    <submittedName>
        <fullName evidence="2">Uncharacterized protein</fullName>
    </submittedName>
</protein>
<gene>
    <name evidence="2" type="ORF">ITX56_10460</name>
</gene>
<reference evidence="2 3" key="1">
    <citation type="submission" date="2020-11" db="EMBL/GenBank/DDBJ databases">
        <title>Draft Genome of Enterobacter sp. strain EMC7.</title>
        <authorList>
            <person name="Barman P."/>
            <person name="Sinha S."/>
            <person name="Sen S."/>
            <person name="Chakraborty R."/>
        </authorList>
    </citation>
    <scope>NUCLEOTIDE SEQUENCE [LARGE SCALE GENOMIC DNA]</scope>
    <source>
        <strain evidence="2 3">EMC7</strain>
    </source>
</reference>